<name>A0AAV6YW67_ENGPU</name>
<dbReference type="Gene3D" id="2.60.40.10">
    <property type="entry name" value="Immunoglobulins"/>
    <property type="match status" value="1"/>
</dbReference>
<sequence>MDYHYGLIILLCFWVPGFGKIPAPINVTMDSFNFRNILRWVQPDDLRGDVIYTVQSKIDTNSTTADYKTICVTHELQCDSSVITTKSYVRVKAQQNFTESEWTTIHFDPLSEGKLTSIYYVSVATSM</sequence>
<feature type="signal peptide" evidence="1">
    <location>
        <begin position="1"/>
        <end position="19"/>
    </location>
</feature>
<dbReference type="PANTHER" id="PTHR20859:SF91">
    <property type="match status" value="1"/>
</dbReference>
<dbReference type="Proteomes" id="UP000824782">
    <property type="component" value="Unassembled WGS sequence"/>
</dbReference>
<dbReference type="InterPro" id="IPR013783">
    <property type="entry name" value="Ig-like_fold"/>
</dbReference>
<dbReference type="GO" id="GO:0004896">
    <property type="term" value="F:cytokine receptor activity"/>
    <property type="evidence" value="ECO:0007669"/>
    <property type="project" value="TreeGrafter"/>
</dbReference>
<protein>
    <recommendedName>
        <fullName evidence="2">Fibronectin type-III domain-containing protein</fullName>
    </recommendedName>
</protein>
<dbReference type="SUPFAM" id="SSF49265">
    <property type="entry name" value="Fibronectin type III"/>
    <property type="match status" value="1"/>
</dbReference>
<dbReference type="EMBL" id="WNYA01023102">
    <property type="protein sequence ID" value="KAG8538208.1"/>
    <property type="molecule type" value="Genomic_DNA"/>
</dbReference>
<keyword evidence="4" id="KW-1185">Reference proteome</keyword>
<dbReference type="InterPro" id="IPR036116">
    <property type="entry name" value="FN3_sf"/>
</dbReference>
<comment type="caution">
    <text evidence="3">The sequence shown here is derived from an EMBL/GenBank/DDBJ whole genome shotgun (WGS) entry which is preliminary data.</text>
</comment>
<proteinExistence type="predicted"/>
<dbReference type="InterPro" id="IPR003961">
    <property type="entry name" value="FN3_dom"/>
</dbReference>
<gene>
    <name evidence="3" type="ORF">GDO81_023103</name>
</gene>
<keyword evidence="1" id="KW-0732">Signal</keyword>
<dbReference type="GO" id="GO:0005886">
    <property type="term" value="C:plasma membrane"/>
    <property type="evidence" value="ECO:0007669"/>
    <property type="project" value="TreeGrafter"/>
</dbReference>
<dbReference type="PANTHER" id="PTHR20859">
    <property type="entry name" value="INTERFERON/INTERLEUKIN RECEPTOR"/>
    <property type="match status" value="1"/>
</dbReference>
<evidence type="ECO:0000259" key="2">
    <source>
        <dbReference type="Pfam" id="PF01108"/>
    </source>
</evidence>
<evidence type="ECO:0000313" key="3">
    <source>
        <dbReference type="EMBL" id="KAG8538208.1"/>
    </source>
</evidence>
<feature type="domain" description="Fibronectin type-III" evidence="2">
    <location>
        <begin position="10"/>
        <end position="102"/>
    </location>
</feature>
<accession>A0AAV6YW67</accession>
<feature type="chain" id="PRO_5043742388" description="Fibronectin type-III domain-containing protein" evidence="1">
    <location>
        <begin position="20"/>
        <end position="127"/>
    </location>
</feature>
<organism evidence="3 4">
    <name type="scientific">Engystomops pustulosus</name>
    <name type="common">Tungara frog</name>
    <name type="synonym">Physalaemus pustulosus</name>
    <dbReference type="NCBI Taxonomy" id="76066"/>
    <lineage>
        <taxon>Eukaryota</taxon>
        <taxon>Metazoa</taxon>
        <taxon>Chordata</taxon>
        <taxon>Craniata</taxon>
        <taxon>Vertebrata</taxon>
        <taxon>Euteleostomi</taxon>
        <taxon>Amphibia</taxon>
        <taxon>Batrachia</taxon>
        <taxon>Anura</taxon>
        <taxon>Neobatrachia</taxon>
        <taxon>Hyloidea</taxon>
        <taxon>Leptodactylidae</taxon>
        <taxon>Leiuperinae</taxon>
        <taxon>Engystomops</taxon>
    </lineage>
</organism>
<evidence type="ECO:0000256" key="1">
    <source>
        <dbReference type="SAM" id="SignalP"/>
    </source>
</evidence>
<dbReference type="InterPro" id="IPR050650">
    <property type="entry name" value="Type-II_Cytokine-TF_Rcpt"/>
</dbReference>
<dbReference type="Pfam" id="PF01108">
    <property type="entry name" value="Tissue_fac"/>
    <property type="match status" value="1"/>
</dbReference>
<reference evidence="3" key="1">
    <citation type="thesis" date="2020" institute="ProQuest LLC" country="789 East Eisenhower Parkway, Ann Arbor, MI, USA">
        <title>Comparative Genomics and Chromosome Evolution.</title>
        <authorList>
            <person name="Mudd A.B."/>
        </authorList>
    </citation>
    <scope>NUCLEOTIDE SEQUENCE</scope>
    <source>
        <strain evidence="3">237g6f4</strain>
        <tissue evidence="3">Blood</tissue>
    </source>
</reference>
<dbReference type="AlphaFoldDB" id="A0AAV6YW67"/>
<evidence type="ECO:0000313" key="4">
    <source>
        <dbReference type="Proteomes" id="UP000824782"/>
    </source>
</evidence>